<name>A0A2U1L7I7_ARTAN</name>
<gene>
    <name evidence="1" type="ORF">CTI12_AA521920</name>
</gene>
<reference evidence="1 2" key="1">
    <citation type="journal article" date="2018" name="Mol. Plant">
        <title>The genome of Artemisia annua provides insight into the evolution of Asteraceae family and artemisinin biosynthesis.</title>
        <authorList>
            <person name="Shen Q."/>
            <person name="Zhang L."/>
            <person name="Liao Z."/>
            <person name="Wang S."/>
            <person name="Yan T."/>
            <person name="Shi P."/>
            <person name="Liu M."/>
            <person name="Fu X."/>
            <person name="Pan Q."/>
            <person name="Wang Y."/>
            <person name="Lv Z."/>
            <person name="Lu X."/>
            <person name="Zhang F."/>
            <person name="Jiang W."/>
            <person name="Ma Y."/>
            <person name="Chen M."/>
            <person name="Hao X."/>
            <person name="Li L."/>
            <person name="Tang Y."/>
            <person name="Lv G."/>
            <person name="Zhou Y."/>
            <person name="Sun X."/>
            <person name="Brodelius P.E."/>
            <person name="Rose J.K.C."/>
            <person name="Tang K."/>
        </authorList>
    </citation>
    <scope>NUCLEOTIDE SEQUENCE [LARGE SCALE GENOMIC DNA]</scope>
    <source>
        <strain evidence="2">cv. Huhao1</strain>
        <tissue evidence="1">Leaf</tissue>
    </source>
</reference>
<sequence length="99" mass="11396">MAESWRISDTLAMGSPYEQYDTFPVVGISRSNTTQTTIFNGLGFFNSIQLQLYWSMNSMYANHMNKYTQFKQNGVYVIPETSHLTSKDLASHKNLRDTK</sequence>
<comment type="caution">
    <text evidence="1">The sequence shown here is derived from an EMBL/GenBank/DDBJ whole genome shotgun (WGS) entry which is preliminary data.</text>
</comment>
<accession>A0A2U1L7I7</accession>
<organism evidence="1 2">
    <name type="scientific">Artemisia annua</name>
    <name type="common">Sweet wormwood</name>
    <dbReference type="NCBI Taxonomy" id="35608"/>
    <lineage>
        <taxon>Eukaryota</taxon>
        <taxon>Viridiplantae</taxon>
        <taxon>Streptophyta</taxon>
        <taxon>Embryophyta</taxon>
        <taxon>Tracheophyta</taxon>
        <taxon>Spermatophyta</taxon>
        <taxon>Magnoliopsida</taxon>
        <taxon>eudicotyledons</taxon>
        <taxon>Gunneridae</taxon>
        <taxon>Pentapetalae</taxon>
        <taxon>asterids</taxon>
        <taxon>campanulids</taxon>
        <taxon>Asterales</taxon>
        <taxon>Asteraceae</taxon>
        <taxon>Asteroideae</taxon>
        <taxon>Anthemideae</taxon>
        <taxon>Artemisiinae</taxon>
        <taxon>Artemisia</taxon>
    </lineage>
</organism>
<evidence type="ECO:0000313" key="2">
    <source>
        <dbReference type="Proteomes" id="UP000245207"/>
    </source>
</evidence>
<dbReference type="Proteomes" id="UP000245207">
    <property type="component" value="Unassembled WGS sequence"/>
</dbReference>
<keyword evidence="2" id="KW-1185">Reference proteome</keyword>
<evidence type="ECO:0000313" key="1">
    <source>
        <dbReference type="EMBL" id="PWA44942.1"/>
    </source>
</evidence>
<proteinExistence type="predicted"/>
<protein>
    <submittedName>
        <fullName evidence="1">Uncharacterized protein</fullName>
    </submittedName>
</protein>
<dbReference type="EMBL" id="PKPP01011027">
    <property type="protein sequence ID" value="PWA44942.1"/>
    <property type="molecule type" value="Genomic_DNA"/>
</dbReference>
<dbReference type="AlphaFoldDB" id="A0A2U1L7I7"/>